<feature type="transmembrane region" description="Helical" evidence="6">
    <location>
        <begin position="119"/>
        <end position="137"/>
    </location>
</feature>
<dbReference type="PANTHER" id="PTHR43791">
    <property type="entry name" value="PERMEASE-RELATED"/>
    <property type="match status" value="1"/>
</dbReference>
<feature type="transmembrane region" description="Helical" evidence="6">
    <location>
        <begin position="91"/>
        <end position="112"/>
    </location>
</feature>
<dbReference type="PROSITE" id="PS50850">
    <property type="entry name" value="MFS"/>
    <property type="match status" value="1"/>
</dbReference>
<dbReference type="EMBL" id="AMGV01000008">
    <property type="protein sequence ID" value="KEF55077.1"/>
    <property type="molecule type" value="Genomic_DNA"/>
</dbReference>
<gene>
    <name evidence="8" type="ORF">A1O9_08730</name>
</gene>
<dbReference type="InterPro" id="IPR036259">
    <property type="entry name" value="MFS_trans_sf"/>
</dbReference>
<protein>
    <recommendedName>
        <fullName evidence="7">Major facilitator superfamily (MFS) profile domain-containing protein</fullName>
    </recommendedName>
</protein>
<dbReference type="InterPro" id="IPR011701">
    <property type="entry name" value="MFS"/>
</dbReference>
<dbReference type="HOGENOM" id="CLU_001265_0_1_1"/>
<reference evidence="8 9" key="1">
    <citation type="submission" date="2013-03" db="EMBL/GenBank/DDBJ databases">
        <title>The Genome Sequence of Exophiala aquamarina CBS 119918.</title>
        <authorList>
            <consortium name="The Broad Institute Genomics Platform"/>
            <person name="Cuomo C."/>
            <person name="de Hoog S."/>
            <person name="Gorbushina A."/>
            <person name="Walker B."/>
            <person name="Young S.K."/>
            <person name="Zeng Q."/>
            <person name="Gargeya S."/>
            <person name="Fitzgerald M."/>
            <person name="Haas B."/>
            <person name="Abouelleil A."/>
            <person name="Allen A.W."/>
            <person name="Alvarado L."/>
            <person name="Arachchi H.M."/>
            <person name="Berlin A.M."/>
            <person name="Chapman S.B."/>
            <person name="Gainer-Dewar J."/>
            <person name="Goldberg J."/>
            <person name="Griggs A."/>
            <person name="Gujja S."/>
            <person name="Hansen M."/>
            <person name="Howarth C."/>
            <person name="Imamovic A."/>
            <person name="Ireland A."/>
            <person name="Larimer J."/>
            <person name="McCowan C."/>
            <person name="Murphy C."/>
            <person name="Pearson M."/>
            <person name="Poon T.W."/>
            <person name="Priest M."/>
            <person name="Roberts A."/>
            <person name="Saif S."/>
            <person name="Shea T."/>
            <person name="Sisk P."/>
            <person name="Sykes S."/>
            <person name="Wortman J."/>
            <person name="Nusbaum C."/>
            <person name="Birren B."/>
        </authorList>
    </citation>
    <scope>NUCLEOTIDE SEQUENCE [LARGE SCALE GENOMIC DNA]</scope>
    <source>
        <strain evidence="8 9">CBS 119918</strain>
    </source>
</reference>
<comment type="subcellular location">
    <subcellularLocation>
        <location evidence="1">Membrane</location>
        <topology evidence="1">Multi-pass membrane protein</topology>
    </subcellularLocation>
</comment>
<dbReference type="InterPro" id="IPR020846">
    <property type="entry name" value="MFS_dom"/>
</dbReference>
<evidence type="ECO:0000256" key="1">
    <source>
        <dbReference type="ARBA" id="ARBA00004141"/>
    </source>
</evidence>
<dbReference type="AlphaFoldDB" id="A0A072P5S8"/>
<evidence type="ECO:0000256" key="6">
    <source>
        <dbReference type="SAM" id="Phobius"/>
    </source>
</evidence>
<feature type="transmembrane region" description="Helical" evidence="6">
    <location>
        <begin position="212"/>
        <end position="234"/>
    </location>
</feature>
<evidence type="ECO:0000313" key="9">
    <source>
        <dbReference type="Proteomes" id="UP000027920"/>
    </source>
</evidence>
<feature type="transmembrane region" description="Helical" evidence="6">
    <location>
        <begin position="149"/>
        <end position="167"/>
    </location>
</feature>
<evidence type="ECO:0000256" key="4">
    <source>
        <dbReference type="ARBA" id="ARBA00022989"/>
    </source>
</evidence>
<dbReference type="OrthoDB" id="19923at2759"/>
<dbReference type="FunFam" id="1.20.1250.20:FF:000034">
    <property type="entry name" value="MFS general substrate transporter"/>
    <property type="match status" value="1"/>
</dbReference>
<dbReference type="GO" id="GO:0016020">
    <property type="term" value="C:membrane"/>
    <property type="evidence" value="ECO:0007669"/>
    <property type="project" value="UniProtKB-SubCell"/>
</dbReference>
<evidence type="ECO:0000313" key="8">
    <source>
        <dbReference type="EMBL" id="KEF55077.1"/>
    </source>
</evidence>
<keyword evidence="3 6" id="KW-0812">Transmembrane</keyword>
<dbReference type="FunFam" id="1.20.1250.20:FF:000068">
    <property type="entry name" value="MFS general substrate transporter"/>
    <property type="match status" value="1"/>
</dbReference>
<feature type="domain" description="Major facilitator superfamily (MFS) profile" evidence="7">
    <location>
        <begin position="53"/>
        <end position="467"/>
    </location>
</feature>
<organism evidence="8 9">
    <name type="scientific">Exophiala aquamarina CBS 119918</name>
    <dbReference type="NCBI Taxonomy" id="1182545"/>
    <lineage>
        <taxon>Eukaryota</taxon>
        <taxon>Fungi</taxon>
        <taxon>Dikarya</taxon>
        <taxon>Ascomycota</taxon>
        <taxon>Pezizomycotina</taxon>
        <taxon>Eurotiomycetes</taxon>
        <taxon>Chaetothyriomycetidae</taxon>
        <taxon>Chaetothyriales</taxon>
        <taxon>Herpotrichiellaceae</taxon>
        <taxon>Exophiala</taxon>
    </lineage>
</organism>
<keyword evidence="5 6" id="KW-0472">Membrane</keyword>
<evidence type="ECO:0000256" key="5">
    <source>
        <dbReference type="ARBA" id="ARBA00023136"/>
    </source>
</evidence>
<keyword evidence="2" id="KW-0813">Transport</keyword>
<dbReference type="Gene3D" id="1.20.1250.20">
    <property type="entry name" value="MFS general substrate transporter like domains"/>
    <property type="match status" value="2"/>
</dbReference>
<dbReference type="RefSeq" id="XP_013257667.1">
    <property type="nucleotide sequence ID" value="XM_013402213.1"/>
</dbReference>
<dbReference type="Proteomes" id="UP000027920">
    <property type="component" value="Unassembled WGS sequence"/>
</dbReference>
<dbReference type="Pfam" id="PF07690">
    <property type="entry name" value="MFS_1"/>
    <property type="match status" value="1"/>
</dbReference>
<feature type="transmembrane region" description="Helical" evidence="6">
    <location>
        <begin position="53"/>
        <end position="71"/>
    </location>
</feature>
<keyword evidence="9" id="KW-1185">Reference proteome</keyword>
<name>A0A072P5S8_9EURO</name>
<accession>A0A072P5S8</accession>
<feature type="transmembrane region" description="Helical" evidence="6">
    <location>
        <begin position="375"/>
        <end position="396"/>
    </location>
</feature>
<feature type="transmembrane region" description="Helical" evidence="6">
    <location>
        <begin position="315"/>
        <end position="336"/>
    </location>
</feature>
<dbReference type="VEuPathDB" id="FungiDB:A1O9_08730"/>
<feature type="transmembrane region" description="Helical" evidence="6">
    <location>
        <begin position="282"/>
        <end position="303"/>
    </location>
</feature>
<keyword evidence="4 6" id="KW-1133">Transmembrane helix</keyword>
<dbReference type="GeneID" id="25283641"/>
<evidence type="ECO:0000256" key="3">
    <source>
        <dbReference type="ARBA" id="ARBA00022692"/>
    </source>
</evidence>
<dbReference type="GO" id="GO:0022857">
    <property type="term" value="F:transmembrane transporter activity"/>
    <property type="evidence" value="ECO:0007669"/>
    <property type="project" value="InterPro"/>
</dbReference>
<evidence type="ECO:0000256" key="2">
    <source>
        <dbReference type="ARBA" id="ARBA00022448"/>
    </source>
</evidence>
<dbReference type="PANTHER" id="PTHR43791:SF52">
    <property type="entry name" value="TRANSPORTER, PUTATIVE (AFU_ORTHOLOGUE AFUA_1G11820)-RELATED"/>
    <property type="match status" value="1"/>
</dbReference>
<feature type="transmembrane region" description="Helical" evidence="6">
    <location>
        <begin position="179"/>
        <end position="200"/>
    </location>
</feature>
<dbReference type="SUPFAM" id="SSF103473">
    <property type="entry name" value="MFS general substrate transporter"/>
    <property type="match status" value="1"/>
</dbReference>
<sequence>MATKIELDMAALENAKAEDHRDVKDLTETIEDISGMLDPAVEKRLVRKIDLHLIPILFTLYLCAFIDRVNIGNARIQGLEADLNMTGQDYNIALFVFFIPYILCEVPSNLLLKNMRPSWYLSGIMSAWGVCTIGMGVTHSFGGLVACRFLLGIFEAGFFPGCAYLISMYYRRLELQLRINLFFCASILAGAFSGLLAYSIAHLDGRAGYSGWRWIFIIEGAATVLIALAGVFIVPDWPNTAKFLSFQERTLLANRLRADVEGVTMNRLDKKAAKRSFGDPKIYFGIIMFGGITVTTYSLVFFLPTILKQLGWTSIRAQVMSIPVFIVAAVLTLSAAVLSDHLKRRYEILMASCLLTIIGYAILFAMHSVPVGARYFAVYLMTGGGFAAQTISIVWLSNNMGGHYKRAIGVAMQIGFGNIAGIIASFIYLQSEAPTYHTGFGTGLGMLFAGILAATGYFIYLRRENAARDAGRRDWRHTLPADELDNLGDDDPKFRFIL</sequence>
<evidence type="ECO:0000259" key="7">
    <source>
        <dbReference type="PROSITE" id="PS50850"/>
    </source>
</evidence>
<comment type="caution">
    <text evidence="8">The sequence shown here is derived from an EMBL/GenBank/DDBJ whole genome shotgun (WGS) entry which is preliminary data.</text>
</comment>
<feature type="transmembrane region" description="Helical" evidence="6">
    <location>
        <begin position="408"/>
        <end position="428"/>
    </location>
</feature>
<feature type="transmembrane region" description="Helical" evidence="6">
    <location>
        <begin position="348"/>
        <end position="369"/>
    </location>
</feature>
<feature type="transmembrane region" description="Helical" evidence="6">
    <location>
        <begin position="440"/>
        <end position="460"/>
    </location>
</feature>
<proteinExistence type="predicted"/>